<comment type="caution">
    <text evidence="3">The sequence shown here is derived from an EMBL/GenBank/DDBJ whole genome shotgun (WGS) entry which is preliminary data.</text>
</comment>
<dbReference type="Proteomes" id="UP001358586">
    <property type="component" value="Chromosome 7"/>
</dbReference>
<gene>
    <name evidence="3" type="ORF">PVK06_022961</name>
</gene>
<keyword evidence="2" id="KW-1133">Transmembrane helix</keyword>
<feature type="region of interest" description="Disordered" evidence="1">
    <location>
        <begin position="61"/>
        <end position="84"/>
    </location>
</feature>
<evidence type="ECO:0000313" key="3">
    <source>
        <dbReference type="EMBL" id="KAK5818030.1"/>
    </source>
</evidence>
<protein>
    <submittedName>
        <fullName evidence="3">Uncharacterized protein</fullName>
    </submittedName>
</protein>
<keyword evidence="4" id="KW-1185">Reference proteome</keyword>
<accession>A0ABR0PA00</accession>
<name>A0ABR0PA00_GOSAR</name>
<reference evidence="3 4" key="1">
    <citation type="submission" date="2023-03" db="EMBL/GenBank/DDBJ databases">
        <title>WGS of Gossypium arboreum.</title>
        <authorList>
            <person name="Yu D."/>
        </authorList>
    </citation>
    <scope>NUCLEOTIDE SEQUENCE [LARGE SCALE GENOMIC DNA]</scope>
    <source>
        <tissue evidence="3">Leaf</tissue>
    </source>
</reference>
<proteinExistence type="predicted"/>
<evidence type="ECO:0000256" key="1">
    <source>
        <dbReference type="SAM" id="MobiDB-lite"/>
    </source>
</evidence>
<feature type="transmembrane region" description="Helical" evidence="2">
    <location>
        <begin position="21"/>
        <end position="42"/>
    </location>
</feature>
<sequence>MCRPHELKTCDHQILPIKILGTLYLAAGLAHTVLSILCIYSLSWHDNLYLGEKGISRSNQVAKADHGTEINQPSPAGSDFLLAA</sequence>
<keyword evidence="2" id="KW-0812">Transmembrane</keyword>
<organism evidence="3 4">
    <name type="scientific">Gossypium arboreum</name>
    <name type="common">Tree cotton</name>
    <name type="synonym">Gossypium nanking</name>
    <dbReference type="NCBI Taxonomy" id="29729"/>
    <lineage>
        <taxon>Eukaryota</taxon>
        <taxon>Viridiplantae</taxon>
        <taxon>Streptophyta</taxon>
        <taxon>Embryophyta</taxon>
        <taxon>Tracheophyta</taxon>
        <taxon>Spermatophyta</taxon>
        <taxon>Magnoliopsida</taxon>
        <taxon>eudicotyledons</taxon>
        <taxon>Gunneridae</taxon>
        <taxon>Pentapetalae</taxon>
        <taxon>rosids</taxon>
        <taxon>malvids</taxon>
        <taxon>Malvales</taxon>
        <taxon>Malvaceae</taxon>
        <taxon>Malvoideae</taxon>
        <taxon>Gossypium</taxon>
    </lineage>
</organism>
<dbReference type="EMBL" id="JARKNE010000007">
    <property type="protein sequence ID" value="KAK5818030.1"/>
    <property type="molecule type" value="Genomic_DNA"/>
</dbReference>
<keyword evidence="2" id="KW-0472">Membrane</keyword>
<evidence type="ECO:0000256" key="2">
    <source>
        <dbReference type="SAM" id="Phobius"/>
    </source>
</evidence>
<evidence type="ECO:0000313" key="4">
    <source>
        <dbReference type="Proteomes" id="UP001358586"/>
    </source>
</evidence>